<organism evidence="2 3">
    <name type="scientific">Pseudomonas fluorescens</name>
    <dbReference type="NCBI Taxonomy" id="294"/>
    <lineage>
        <taxon>Bacteria</taxon>
        <taxon>Pseudomonadati</taxon>
        <taxon>Pseudomonadota</taxon>
        <taxon>Gammaproteobacteria</taxon>
        <taxon>Pseudomonadales</taxon>
        <taxon>Pseudomonadaceae</taxon>
        <taxon>Pseudomonas</taxon>
    </lineage>
</organism>
<feature type="transmembrane region" description="Helical" evidence="1">
    <location>
        <begin position="12"/>
        <end position="32"/>
    </location>
</feature>
<evidence type="ECO:0000256" key="1">
    <source>
        <dbReference type="SAM" id="Phobius"/>
    </source>
</evidence>
<dbReference type="SUPFAM" id="SSF103473">
    <property type="entry name" value="MFS general substrate transporter"/>
    <property type="match status" value="1"/>
</dbReference>
<keyword evidence="1" id="KW-1133">Transmembrane helix</keyword>
<dbReference type="Proteomes" id="UP000076083">
    <property type="component" value="Chromosome"/>
</dbReference>
<gene>
    <name evidence="2" type="ORF">TK06_05100</name>
</gene>
<sequence length="63" mass="7072">MAFVEGPKSFLALRFLLGVAEAGFFPAVILYLKNNWSGKTRLVSGVRPIEIKGFLFLLRQENT</sequence>
<accession>A0A159ZSH9</accession>
<dbReference type="InterPro" id="IPR036259">
    <property type="entry name" value="MFS_trans_sf"/>
</dbReference>
<protein>
    <submittedName>
        <fullName evidence="2">Uncharacterized protein</fullName>
    </submittedName>
</protein>
<name>A0A159ZSH9_PSEFL</name>
<proteinExistence type="predicted"/>
<keyword evidence="1" id="KW-0812">Transmembrane</keyword>
<reference evidence="2 3" key="2">
    <citation type="journal article" date="2018" name="Nature">
        <title>Mutant phenotypes for thousands of bacterial genes of unknown function.</title>
        <authorList>
            <person name="Price M.N."/>
            <person name="Wetmore K.M."/>
            <person name="Waters R.J."/>
            <person name="Callaghan M."/>
            <person name="Ray J."/>
            <person name="Liu H."/>
            <person name="Kuehl J.V."/>
            <person name="Melnyk R.A."/>
            <person name="Lamson J.S."/>
            <person name="Suh Y."/>
            <person name="Carlson H.K."/>
            <person name="Esquivel Z."/>
            <person name="Sadeeshkumar H."/>
            <person name="Chakraborty R."/>
            <person name="Zane G.M."/>
            <person name="Rubin B.E."/>
            <person name="Wall J.D."/>
            <person name="Visel A."/>
            <person name="Bristow J."/>
            <person name="Blow M.J."/>
            <person name="Arkin A.P."/>
            <person name="Deutschbauer A.M."/>
        </authorList>
    </citation>
    <scope>NUCLEOTIDE SEQUENCE [LARGE SCALE GENOMIC DNA]</scope>
    <source>
        <strain evidence="2 3">FW300-N2E2</strain>
    </source>
</reference>
<keyword evidence="1" id="KW-0472">Membrane</keyword>
<evidence type="ECO:0000313" key="2">
    <source>
        <dbReference type="EMBL" id="AMZ70506.1"/>
    </source>
</evidence>
<reference evidence="3" key="1">
    <citation type="submission" date="2016-04" db="EMBL/GenBank/DDBJ databases">
        <authorList>
            <person name="Ray J."/>
            <person name="Price M."/>
            <person name="Deutschbauer A."/>
        </authorList>
    </citation>
    <scope>NUCLEOTIDE SEQUENCE [LARGE SCALE GENOMIC DNA]</scope>
    <source>
        <strain evidence="3">FW300-N2E2</strain>
    </source>
</reference>
<dbReference type="AlphaFoldDB" id="A0A159ZSH9"/>
<evidence type="ECO:0000313" key="3">
    <source>
        <dbReference type="Proteomes" id="UP000076083"/>
    </source>
</evidence>
<dbReference type="EMBL" id="CP015225">
    <property type="protein sequence ID" value="AMZ70506.1"/>
    <property type="molecule type" value="Genomic_DNA"/>
</dbReference>